<dbReference type="Proteomes" id="UP000737113">
    <property type="component" value="Unassembled WGS sequence"/>
</dbReference>
<keyword evidence="1" id="KW-0175">Coiled coil</keyword>
<protein>
    <submittedName>
        <fullName evidence="2">MSHA biogenesis protein MshJ</fullName>
    </submittedName>
</protein>
<dbReference type="AlphaFoldDB" id="A0A972FTW9"/>
<dbReference type="EMBL" id="JAAXYH010000004">
    <property type="protein sequence ID" value="NMH65209.1"/>
    <property type="molecule type" value="Genomic_DNA"/>
</dbReference>
<gene>
    <name evidence="2" type="ORF">HC757_08495</name>
</gene>
<dbReference type="RefSeq" id="WP_169563884.1">
    <property type="nucleotide sequence ID" value="NZ_JAAXYH010000004.1"/>
</dbReference>
<feature type="coiled-coil region" evidence="1">
    <location>
        <begin position="53"/>
        <end position="106"/>
    </location>
</feature>
<evidence type="ECO:0000256" key="1">
    <source>
        <dbReference type="SAM" id="Coils"/>
    </source>
</evidence>
<organism evidence="2 3">
    <name type="scientific">Shewanella salipaludis</name>
    <dbReference type="NCBI Taxonomy" id="2723052"/>
    <lineage>
        <taxon>Bacteria</taxon>
        <taxon>Pseudomonadati</taxon>
        <taxon>Pseudomonadota</taxon>
        <taxon>Gammaproteobacteria</taxon>
        <taxon>Alteromonadales</taxon>
        <taxon>Shewanellaceae</taxon>
        <taxon>Shewanella</taxon>
    </lineage>
</organism>
<evidence type="ECO:0000313" key="2">
    <source>
        <dbReference type="EMBL" id="NMH65209.1"/>
    </source>
</evidence>
<comment type="caution">
    <text evidence="2">The sequence shown here is derived from an EMBL/GenBank/DDBJ whole genome shotgun (WGS) entry which is preliminary data.</text>
</comment>
<reference evidence="2" key="1">
    <citation type="submission" date="2020-04" db="EMBL/GenBank/DDBJ databases">
        <title>Description of Shewanella salipaludis sp. nov., isolated from a salt marsh.</title>
        <authorList>
            <person name="Park S."/>
            <person name="Yoon J.-H."/>
        </authorList>
    </citation>
    <scope>NUCLEOTIDE SEQUENCE</scope>
    <source>
        <strain evidence="2">SHSM-M6</strain>
    </source>
</reference>
<accession>A0A972FTW9</accession>
<name>A0A972FTW9_9GAMM</name>
<keyword evidence="3" id="KW-1185">Reference proteome</keyword>
<evidence type="ECO:0000313" key="3">
    <source>
        <dbReference type="Proteomes" id="UP000737113"/>
    </source>
</evidence>
<sequence length="217" mass="25017">MRQRWQMGVERFSGLSRRERGMIALATSLLALFLCYLPLETVWLSQAKANKTLASLTQENALSTQQLELYRQRLSLDPDADYRQRLASLEQQMRELDTRLDAQMVDMVPANTMPQLLAELLGKVKGIKLLSFASIPPVPLLQVGETDKKMNLYSHGIGLTLEGDYFSTLRFFDEVEAMPNKLYWKRLDYRVHDYPKAHIELELYTLSINKDFISVAK</sequence>
<proteinExistence type="predicted"/>